<accession>A0A9P9ZA23</accession>
<feature type="region of interest" description="Disordered" evidence="1">
    <location>
        <begin position="173"/>
        <end position="194"/>
    </location>
</feature>
<dbReference type="Proteomes" id="UP001151287">
    <property type="component" value="Unassembled WGS sequence"/>
</dbReference>
<keyword evidence="3" id="KW-1185">Reference proteome</keyword>
<organism evidence="2 3">
    <name type="scientific">Rhynchospora breviuscula</name>
    <dbReference type="NCBI Taxonomy" id="2022672"/>
    <lineage>
        <taxon>Eukaryota</taxon>
        <taxon>Viridiplantae</taxon>
        <taxon>Streptophyta</taxon>
        <taxon>Embryophyta</taxon>
        <taxon>Tracheophyta</taxon>
        <taxon>Spermatophyta</taxon>
        <taxon>Magnoliopsida</taxon>
        <taxon>Liliopsida</taxon>
        <taxon>Poales</taxon>
        <taxon>Cyperaceae</taxon>
        <taxon>Cyperoideae</taxon>
        <taxon>Rhynchosporeae</taxon>
        <taxon>Rhynchospora</taxon>
    </lineage>
</organism>
<reference evidence="2" key="1">
    <citation type="journal article" date="2022" name="Cell">
        <title>Repeat-based holocentromeres influence genome architecture and karyotype evolution.</title>
        <authorList>
            <person name="Hofstatter P.G."/>
            <person name="Thangavel G."/>
            <person name="Lux T."/>
            <person name="Neumann P."/>
            <person name="Vondrak T."/>
            <person name="Novak P."/>
            <person name="Zhang M."/>
            <person name="Costa L."/>
            <person name="Castellani M."/>
            <person name="Scott A."/>
            <person name="Toegelov H."/>
            <person name="Fuchs J."/>
            <person name="Mata-Sucre Y."/>
            <person name="Dias Y."/>
            <person name="Vanzela A.L.L."/>
            <person name="Huettel B."/>
            <person name="Almeida C.C.S."/>
            <person name="Simkova H."/>
            <person name="Souza G."/>
            <person name="Pedrosa-Harand A."/>
            <person name="Macas J."/>
            <person name="Mayer K.F.X."/>
            <person name="Houben A."/>
            <person name="Marques A."/>
        </authorList>
    </citation>
    <scope>NUCLEOTIDE SEQUENCE</scope>
    <source>
        <strain evidence="2">RhyBre1mFocal</strain>
    </source>
</reference>
<evidence type="ECO:0000256" key="1">
    <source>
        <dbReference type="SAM" id="MobiDB-lite"/>
    </source>
</evidence>
<protein>
    <recommendedName>
        <fullName evidence="4">DUF3741 domain-containing protein</fullName>
    </recommendedName>
</protein>
<evidence type="ECO:0000313" key="3">
    <source>
        <dbReference type="Proteomes" id="UP001151287"/>
    </source>
</evidence>
<evidence type="ECO:0000313" key="2">
    <source>
        <dbReference type="EMBL" id="KAJ1685103.1"/>
    </source>
</evidence>
<dbReference type="OrthoDB" id="1079501at2759"/>
<feature type="region of interest" description="Disordered" evidence="1">
    <location>
        <begin position="370"/>
        <end position="408"/>
    </location>
</feature>
<gene>
    <name evidence="2" type="ORF">LUZ63_016493</name>
</gene>
<evidence type="ECO:0008006" key="4">
    <source>
        <dbReference type="Google" id="ProtNLM"/>
    </source>
</evidence>
<dbReference type="PANTHER" id="PTHR34282">
    <property type="entry name" value="OS01G0228800 PROTEIN-RELATED"/>
    <property type="match status" value="1"/>
</dbReference>
<proteinExistence type="predicted"/>
<sequence length="646" mass="73571">MHQEIFRLAVHRSLSKNLNPREVNNGTSSVSLETVTLERSKERVDKEREKQKEKRVKALAASDFTELQIHKPLGGDICKNYATNLDVYSKDFAESLLRGAIDLQASIDMLESFQTNVNRRKSRPGKGDGIEGFVEGLNAKRHIPNGASSSHNNTEGLKKVIKESLYKQILMTASSDNEKSSPNQSIRDNSNNNKSMGVVAKLMGLKDAPKDVEKFQSTRRDAKEMTLSSPRALFDLERMPRVKKENITQERISPNRKALLDIMETMQFKGLMRNNQGEKVAMATSVREDHIAKSVRQENGKMANNKWVEKWEMRTFEEVEIETSKIVENINAKRKSVTSVERRPARGVNKNEKKGVNTITSKSMQKSERKIVSTSNGPSMSRLVKSMPQNSTLTRKKKNSVVPMSNESSNMLVDRKIKSERKGFNLKNQKNHGTKNIHACNLESSYKLKRPEIVPSMEDNWTNWNVVHEASPHTCKLTASHSSIEDTESIDLSERTKRDITLLLWSNNLLTTFTKGDLQLCLDTAMEIVARKTRKCDLLYPPYHVGTIGKKPYFSSENLVTEITNGIRKLNAYKNLKTMDDLKDGLYIKLETDLKCTDFGINSIWDFGWLDWICVEEASKVVCDFTDYVLCFLIEEVCLDLRTFKL</sequence>
<comment type="caution">
    <text evidence="2">The sequence shown here is derived from an EMBL/GenBank/DDBJ whole genome shotgun (WGS) entry which is preliminary data.</text>
</comment>
<dbReference type="PANTHER" id="PTHR34282:SF2">
    <property type="entry name" value="DUF3741 DOMAIN-CONTAINING PROTEIN"/>
    <property type="match status" value="1"/>
</dbReference>
<dbReference type="EMBL" id="JAMQYH010000005">
    <property type="protein sequence ID" value="KAJ1685103.1"/>
    <property type="molecule type" value="Genomic_DNA"/>
</dbReference>
<name>A0A9P9ZA23_9POAL</name>
<dbReference type="AlphaFoldDB" id="A0A9P9ZA23"/>